<keyword evidence="3 6" id="KW-0812">Transmembrane</keyword>
<comment type="caution">
    <text evidence="8">The sequence shown here is derived from an EMBL/GenBank/DDBJ whole genome shotgun (WGS) entry which is preliminary data.</text>
</comment>
<feature type="transmembrane region" description="Helical" evidence="6">
    <location>
        <begin position="34"/>
        <end position="55"/>
    </location>
</feature>
<keyword evidence="4 6" id="KW-1133">Transmembrane helix</keyword>
<sequence>MPYMAFGLITLLLWIFCLVDVLTREDWEVRNLPRIGWILIVLLVPTIGSILWLILGRPQGPVRPPNQRPHPSTFGEYERAGRHIAQNPDDDEAFLRQCRERAEEQRRIARQQRLDREASGD</sequence>
<evidence type="ECO:0000313" key="8">
    <source>
        <dbReference type="EMBL" id="TQF73861.1"/>
    </source>
</evidence>
<keyword evidence="9" id="KW-1185">Reference proteome</keyword>
<evidence type="ECO:0000256" key="5">
    <source>
        <dbReference type="ARBA" id="ARBA00023136"/>
    </source>
</evidence>
<dbReference type="AlphaFoldDB" id="A0A541BNH0"/>
<gene>
    <name evidence="8" type="ORF">FK531_04060</name>
</gene>
<evidence type="ECO:0000313" key="9">
    <source>
        <dbReference type="Proteomes" id="UP000316256"/>
    </source>
</evidence>
<evidence type="ECO:0000256" key="4">
    <source>
        <dbReference type="ARBA" id="ARBA00022989"/>
    </source>
</evidence>
<reference evidence="8 9" key="1">
    <citation type="submission" date="2019-06" db="EMBL/GenBank/DDBJ databases">
        <title>Rhodococcus spaelei sp. nov., isolated from a cave.</title>
        <authorList>
            <person name="Lee S.D."/>
        </authorList>
    </citation>
    <scope>NUCLEOTIDE SEQUENCE [LARGE SCALE GENOMIC DNA]</scope>
    <source>
        <strain evidence="8 9">C9-5</strain>
    </source>
</reference>
<protein>
    <submittedName>
        <fullName evidence="8">PLDc_N domain-containing protein</fullName>
    </submittedName>
</protein>
<name>A0A541BNH0_9NOCA</name>
<organism evidence="8 9">
    <name type="scientific">Rhodococcus spelaei</name>
    <dbReference type="NCBI Taxonomy" id="2546320"/>
    <lineage>
        <taxon>Bacteria</taxon>
        <taxon>Bacillati</taxon>
        <taxon>Actinomycetota</taxon>
        <taxon>Actinomycetes</taxon>
        <taxon>Mycobacteriales</taxon>
        <taxon>Nocardiaceae</taxon>
        <taxon>Rhodococcus</taxon>
    </lineage>
</organism>
<dbReference type="InterPro" id="IPR027379">
    <property type="entry name" value="CLS_N"/>
</dbReference>
<dbReference type="Proteomes" id="UP000316256">
    <property type="component" value="Unassembled WGS sequence"/>
</dbReference>
<dbReference type="RefSeq" id="WP_142095428.1">
    <property type="nucleotide sequence ID" value="NZ_VIGH01000002.1"/>
</dbReference>
<evidence type="ECO:0000259" key="7">
    <source>
        <dbReference type="Pfam" id="PF13396"/>
    </source>
</evidence>
<keyword evidence="5 6" id="KW-0472">Membrane</keyword>
<feature type="domain" description="Cardiolipin synthase N-terminal" evidence="7">
    <location>
        <begin position="12"/>
        <end position="57"/>
    </location>
</feature>
<proteinExistence type="predicted"/>
<comment type="subcellular location">
    <subcellularLocation>
        <location evidence="1">Cell membrane</location>
        <topology evidence="1">Multi-pass membrane protein</topology>
    </subcellularLocation>
</comment>
<accession>A0A541BNH0</accession>
<evidence type="ECO:0000256" key="1">
    <source>
        <dbReference type="ARBA" id="ARBA00004651"/>
    </source>
</evidence>
<dbReference type="EMBL" id="VIGH01000002">
    <property type="protein sequence ID" value="TQF73861.1"/>
    <property type="molecule type" value="Genomic_DNA"/>
</dbReference>
<keyword evidence="2" id="KW-1003">Cell membrane</keyword>
<evidence type="ECO:0000256" key="3">
    <source>
        <dbReference type="ARBA" id="ARBA00022692"/>
    </source>
</evidence>
<dbReference type="Pfam" id="PF13396">
    <property type="entry name" value="PLDc_N"/>
    <property type="match status" value="1"/>
</dbReference>
<evidence type="ECO:0000256" key="2">
    <source>
        <dbReference type="ARBA" id="ARBA00022475"/>
    </source>
</evidence>
<dbReference type="OrthoDB" id="3298527at2"/>
<dbReference type="GO" id="GO:0005886">
    <property type="term" value="C:plasma membrane"/>
    <property type="evidence" value="ECO:0007669"/>
    <property type="project" value="UniProtKB-SubCell"/>
</dbReference>
<evidence type="ECO:0000256" key="6">
    <source>
        <dbReference type="SAM" id="Phobius"/>
    </source>
</evidence>